<evidence type="ECO:0000313" key="3">
    <source>
        <dbReference type="EMBL" id="QIM19118.1"/>
    </source>
</evidence>
<evidence type="ECO:0000256" key="1">
    <source>
        <dbReference type="SAM" id="MobiDB-lite"/>
    </source>
</evidence>
<protein>
    <recommendedName>
        <fullName evidence="5">DUF11 domain-containing protein</fullName>
    </recommendedName>
</protein>
<dbReference type="RefSeq" id="WP_166331364.1">
    <property type="nucleotide sequence ID" value="NZ_CP049933.1"/>
</dbReference>
<organism evidence="3 4">
    <name type="scientific">Leucobacter coleopterorum</name>
    <dbReference type="NCBI Taxonomy" id="2714933"/>
    <lineage>
        <taxon>Bacteria</taxon>
        <taxon>Bacillati</taxon>
        <taxon>Actinomycetota</taxon>
        <taxon>Actinomycetes</taxon>
        <taxon>Micrococcales</taxon>
        <taxon>Microbacteriaceae</taxon>
        <taxon>Leucobacter</taxon>
    </lineage>
</organism>
<proteinExistence type="predicted"/>
<feature type="chain" id="PRO_5045972898" description="DUF11 domain-containing protein" evidence="2">
    <location>
        <begin position="22"/>
        <end position="899"/>
    </location>
</feature>
<feature type="signal peptide" evidence="2">
    <location>
        <begin position="1"/>
        <end position="21"/>
    </location>
</feature>
<feature type="region of interest" description="Disordered" evidence="1">
    <location>
        <begin position="705"/>
        <end position="736"/>
    </location>
</feature>
<dbReference type="Proteomes" id="UP000503441">
    <property type="component" value="Chromosome"/>
</dbReference>
<gene>
    <name evidence="3" type="ORF">G7066_12070</name>
</gene>
<evidence type="ECO:0000313" key="4">
    <source>
        <dbReference type="Proteomes" id="UP000503441"/>
    </source>
</evidence>
<dbReference type="EMBL" id="CP049933">
    <property type="protein sequence ID" value="QIM19118.1"/>
    <property type="molecule type" value="Genomic_DNA"/>
</dbReference>
<evidence type="ECO:0000256" key="2">
    <source>
        <dbReference type="SAM" id="SignalP"/>
    </source>
</evidence>
<name>A0ABX6JZV5_9MICO</name>
<keyword evidence="4" id="KW-1185">Reference proteome</keyword>
<sequence>MSVAAALVAGVLGVGASPAFAADATLSSLAFDVVQDGSSSNEFDNDATVEGRSWNRNDVVAANDWIQYRATAQVAAPGVVTYTSTLPVGMRWDAGASASSVCDAGGTITNASRTLSCKVTANTTGSQQVEFRAWTFENGNGEKLQPTISANGVSATASSAVTVAATVAMEFSTYRNAFSRDTVGGQDGILWTQYVDFGATRPGGDMRGLEALAEPFEFSLALPAGAVIPNNLLPSGVTVTQTGGVATFTVTGITSFVPPNSTSSTMPANFTSARRLGIPIFVPYGSELPSGEITTLQGQFSGFDPNGVSGASNFGAGYAQGQAPGDALITTNPSRNGFTFTVDRTQSVKLLAGQTHVTNLNGQRMIGSVNQSFRGSQYPVTPGQEFRTGMGVLNDTTATDAATNVFGCVAFDAQLVNLIGEPRGQSGSAAYAASDYLTGTALPANDYVVEYASLNLADNSARRAYDCGVAGDGSAQWHSTVDAAGGSGKVDAVRVKYLPSLAPSRAYGLSLPMKRTTTSASLGIADKQMIPWFWQFGSAETPAVKSNMPDSPAAAGTGRGGGIDVISALVRHRAVWSSASVQGGELATLTVSPLVIGAPMAGIDAVAKDVRIQVDLDSTCAIPVRASLDATGIPYDYTAPDFGADGIPCNADDGAPASITFRLGDINAPGGTPGGSFSAAVVGHETLLSSFSFQVEQSVLTPNGSTRTATSVISSPGDFTQASQGGASSGTDRSETPTLTVASVASFTGGKVATTAQPGKVAPGEEFQYTLNWANGTPQVIGVGRFVDVLPFNGDSRGTTGLGAPLRVSKVESQMTTPAMGSVGVEYTTDAAATVEAAVAQAGNEDGASGVTWKSLSGDTLLLGLRLCGLRRRTRCSPAMAARHRCRCSLGTLLVVASS</sequence>
<keyword evidence="2" id="KW-0732">Signal</keyword>
<accession>A0ABX6JZV5</accession>
<reference evidence="3 4" key="1">
    <citation type="submission" date="2020-03" db="EMBL/GenBank/DDBJ databases">
        <title>Leucobacter sp. nov., isolated from beetles.</title>
        <authorList>
            <person name="Hyun D.-W."/>
            <person name="Bae J.-W."/>
        </authorList>
    </citation>
    <scope>NUCLEOTIDE SEQUENCE [LARGE SCALE GENOMIC DNA]</scope>
    <source>
        <strain evidence="3 4">HDW9A</strain>
    </source>
</reference>
<evidence type="ECO:0008006" key="5">
    <source>
        <dbReference type="Google" id="ProtNLM"/>
    </source>
</evidence>